<comment type="caution">
    <text evidence="1">The sequence shown here is derived from an EMBL/GenBank/DDBJ whole genome shotgun (WGS) entry which is preliminary data.</text>
</comment>
<name>X0V4K2_9ZZZZ</name>
<gene>
    <name evidence="1" type="ORF">S01H1_28208</name>
</gene>
<organism evidence="1">
    <name type="scientific">marine sediment metagenome</name>
    <dbReference type="NCBI Taxonomy" id="412755"/>
    <lineage>
        <taxon>unclassified sequences</taxon>
        <taxon>metagenomes</taxon>
        <taxon>ecological metagenomes</taxon>
    </lineage>
</organism>
<reference evidence="1" key="1">
    <citation type="journal article" date="2014" name="Front. Microbiol.">
        <title>High frequency of phylogenetically diverse reductive dehalogenase-homologous genes in deep subseafloor sedimentary metagenomes.</title>
        <authorList>
            <person name="Kawai M."/>
            <person name="Futagami T."/>
            <person name="Toyoda A."/>
            <person name="Takaki Y."/>
            <person name="Nishi S."/>
            <person name="Hori S."/>
            <person name="Arai W."/>
            <person name="Tsubouchi T."/>
            <person name="Morono Y."/>
            <person name="Uchiyama I."/>
            <person name="Ito T."/>
            <person name="Fujiyama A."/>
            <person name="Inagaki F."/>
            <person name="Takami H."/>
        </authorList>
    </citation>
    <scope>NUCLEOTIDE SEQUENCE</scope>
    <source>
        <strain evidence="1">Expedition CK06-06</strain>
    </source>
</reference>
<accession>X0V4K2</accession>
<feature type="non-terminal residue" evidence="1">
    <location>
        <position position="1"/>
    </location>
</feature>
<sequence>SFFAEKVDTDASKIAMMLVQDKQKASMVIKKIQEILDQPSVAKVK</sequence>
<protein>
    <submittedName>
        <fullName evidence="1">Uncharacterized protein</fullName>
    </submittedName>
</protein>
<evidence type="ECO:0000313" key="1">
    <source>
        <dbReference type="EMBL" id="GAF95565.1"/>
    </source>
</evidence>
<dbReference type="EMBL" id="BARS01017222">
    <property type="protein sequence ID" value="GAF95565.1"/>
    <property type="molecule type" value="Genomic_DNA"/>
</dbReference>
<dbReference type="AlphaFoldDB" id="X0V4K2"/>
<proteinExistence type="predicted"/>